<name>A0A0C3IET0_PISTI</name>
<dbReference type="EMBL" id="KN832065">
    <property type="protein sequence ID" value="KIN95547.1"/>
    <property type="molecule type" value="Genomic_DNA"/>
</dbReference>
<accession>A0A0C3IET0</accession>
<evidence type="ECO:0000313" key="2">
    <source>
        <dbReference type="EMBL" id="KIN95547.1"/>
    </source>
</evidence>
<gene>
    <name evidence="2" type="ORF">M404DRAFT_314703</name>
</gene>
<keyword evidence="1" id="KW-0732">Signal</keyword>
<reference evidence="2 3" key="1">
    <citation type="submission" date="2014-04" db="EMBL/GenBank/DDBJ databases">
        <authorList>
            <consortium name="DOE Joint Genome Institute"/>
            <person name="Kuo A."/>
            <person name="Kohler A."/>
            <person name="Costa M.D."/>
            <person name="Nagy L.G."/>
            <person name="Floudas D."/>
            <person name="Copeland A."/>
            <person name="Barry K.W."/>
            <person name="Cichocki N."/>
            <person name="Veneault-Fourrey C."/>
            <person name="LaButti K."/>
            <person name="Lindquist E.A."/>
            <person name="Lipzen A."/>
            <person name="Lundell T."/>
            <person name="Morin E."/>
            <person name="Murat C."/>
            <person name="Sun H."/>
            <person name="Tunlid A."/>
            <person name="Henrissat B."/>
            <person name="Grigoriev I.V."/>
            <person name="Hibbett D.S."/>
            <person name="Martin F."/>
            <person name="Nordberg H.P."/>
            <person name="Cantor M.N."/>
            <person name="Hua S.X."/>
        </authorList>
    </citation>
    <scope>NUCLEOTIDE SEQUENCE [LARGE SCALE GENOMIC DNA]</scope>
    <source>
        <strain evidence="2 3">Marx 270</strain>
    </source>
</reference>
<protein>
    <recommendedName>
        <fullName evidence="4">F-box domain-containing protein</fullName>
    </recommendedName>
</protein>
<dbReference type="OrthoDB" id="2646878at2759"/>
<feature type="signal peptide" evidence="1">
    <location>
        <begin position="1"/>
        <end position="15"/>
    </location>
</feature>
<dbReference type="InParanoid" id="A0A0C3IET0"/>
<keyword evidence="3" id="KW-1185">Reference proteome</keyword>
<organism evidence="2 3">
    <name type="scientific">Pisolithus tinctorius Marx 270</name>
    <dbReference type="NCBI Taxonomy" id="870435"/>
    <lineage>
        <taxon>Eukaryota</taxon>
        <taxon>Fungi</taxon>
        <taxon>Dikarya</taxon>
        <taxon>Basidiomycota</taxon>
        <taxon>Agaricomycotina</taxon>
        <taxon>Agaricomycetes</taxon>
        <taxon>Agaricomycetidae</taxon>
        <taxon>Boletales</taxon>
        <taxon>Sclerodermatineae</taxon>
        <taxon>Pisolithaceae</taxon>
        <taxon>Pisolithus</taxon>
    </lineage>
</organism>
<evidence type="ECO:0008006" key="4">
    <source>
        <dbReference type="Google" id="ProtNLM"/>
    </source>
</evidence>
<feature type="chain" id="PRO_5012768470" description="F-box domain-containing protein" evidence="1">
    <location>
        <begin position="16"/>
        <end position="222"/>
    </location>
</feature>
<evidence type="ECO:0000256" key="1">
    <source>
        <dbReference type="SAM" id="SignalP"/>
    </source>
</evidence>
<evidence type="ECO:0000313" key="3">
    <source>
        <dbReference type="Proteomes" id="UP000054217"/>
    </source>
</evidence>
<dbReference type="AlphaFoldDB" id="A0A0C3IET0"/>
<proteinExistence type="predicted"/>
<reference evidence="3" key="2">
    <citation type="submission" date="2015-01" db="EMBL/GenBank/DDBJ databases">
        <title>Evolutionary Origins and Diversification of the Mycorrhizal Mutualists.</title>
        <authorList>
            <consortium name="DOE Joint Genome Institute"/>
            <consortium name="Mycorrhizal Genomics Consortium"/>
            <person name="Kohler A."/>
            <person name="Kuo A."/>
            <person name="Nagy L.G."/>
            <person name="Floudas D."/>
            <person name="Copeland A."/>
            <person name="Barry K.W."/>
            <person name="Cichocki N."/>
            <person name="Veneault-Fourrey C."/>
            <person name="LaButti K."/>
            <person name="Lindquist E.A."/>
            <person name="Lipzen A."/>
            <person name="Lundell T."/>
            <person name="Morin E."/>
            <person name="Murat C."/>
            <person name="Riley R."/>
            <person name="Ohm R."/>
            <person name="Sun H."/>
            <person name="Tunlid A."/>
            <person name="Henrissat B."/>
            <person name="Grigoriev I.V."/>
            <person name="Hibbett D.S."/>
            <person name="Martin F."/>
        </authorList>
    </citation>
    <scope>NUCLEOTIDE SEQUENCE [LARGE SCALE GENOMIC DNA]</scope>
    <source>
        <strain evidence="3">Marx 270</strain>
    </source>
</reference>
<sequence length="222" mass="25295">MFNFLNFLFVSCVHASRSSSSPVKATSGTVERTPAPLDILPVEVLAQILLHAVLADAHRCDVHRHRKQELASVSRCWRDIIFDNPTFWTSINLTPQWTPSLVEAHVQRSGCLFVDVEIGLWKTPEELDTLSMLLSVAMRCVERWRSLIFYGNSIEMESYLRQMKDAIFPSLAYLIVDDRFNHPYSFGFGPKSMPALDYLKINRVTAVGALPFPPNLRILERS</sequence>
<dbReference type="HOGENOM" id="CLU_1245814_0_0_1"/>
<dbReference type="Proteomes" id="UP000054217">
    <property type="component" value="Unassembled WGS sequence"/>
</dbReference>